<proteinExistence type="predicted"/>
<gene>
    <name evidence="1" type="ORF">SEVIR_5G347550v2</name>
</gene>
<reference evidence="1" key="1">
    <citation type="submission" date="2019-03" db="EMBL/GenBank/DDBJ databases">
        <title>WGS assembly of Setaria viridis.</title>
        <authorList>
            <person name="Huang P."/>
            <person name="Jenkins J."/>
            <person name="Grimwood J."/>
            <person name="Barry K."/>
            <person name="Healey A."/>
            <person name="Mamidi S."/>
            <person name="Sreedasyam A."/>
            <person name="Shu S."/>
            <person name="Feldman M."/>
            <person name="Wu J."/>
            <person name="Yu Y."/>
            <person name="Chen C."/>
            <person name="Johnson J."/>
            <person name="Rokhsar D."/>
            <person name="Baxter I."/>
            <person name="Schmutz J."/>
            <person name="Brutnell T."/>
            <person name="Kellogg E."/>
        </authorList>
    </citation>
    <scope>NUCLEOTIDE SEQUENCE [LARGE SCALE GENOMIC DNA]</scope>
</reference>
<organism evidence="1 2">
    <name type="scientific">Setaria viridis</name>
    <name type="common">Green bristlegrass</name>
    <name type="synonym">Setaria italica subsp. viridis</name>
    <dbReference type="NCBI Taxonomy" id="4556"/>
    <lineage>
        <taxon>Eukaryota</taxon>
        <taxon>Viridiplantae</taxon>
        <taxon>Streptophyta</taxon>
        <taxon>Embryophyta</taxon>
        <taxon>Tracheophyta</taxon>
        <taxon>Spermatophyta</taxon>
        <taxon>Magnoliopsida</taxon>
        <taxon>Liliopsida</taxon>
        <taxon>Poales</taxon>
        <taxon>Poaceae</taxon>
        <taxon>PACMAD clade</taxon>
        <taxon>Panicoideae</taxon>
        <taxon>Panicodae</taxon>
        <taxon>Paniceae</taxon>
        <taxon>Cenchrinae</taxon>
        <taxon>Setaria</taxon>
    </lineage>
</organism>
<evidence type="ECO:0000313" key="2">
    <source>
        <dbReference type="Proteomes" id="UP000298652"/>
    </source>
</evidence>
<dbReference type="EMBL" id="CM016556">
    <property type="protein sequence ID" value="TKW17159.1"/>
    <property type="molecule type" value="Genomic_DNA"/>
</dbReference>
<dbReference type="AlphaFoldDB" id="A0A4U6UT04"/>
<keyword evidence="2" id="KW-1185">Reference proteome</keyword>
<name>A0A4U6UT04_SETVI</name>
<protein>
    <submittedName>
        <fullName evidence="1">Uncharacterized protein</fullName>
    </submittedName>
</protein>
<sequence>MSILHRKDNIVDSTLECQLRRVRSAWAVQNSWFIGSAALRSLELQSARTAICTALFFVVILVENQHQLLVCRGLKMFTKECSPVKLFAKLLKVEEQDVSSAPIKLCFMRE</sequence>
<accession>A0A4U6UT04</accession>
<dbReference type="Gramene" id="TKW17159">
    <property type="protein sequence ID" value="TKW17159"/>
    <property type="gene ID" value="SEVIR_5G347550v2"/>
</dbReference>
<dbReference type="Proteomes" id="UP000298652">
    <property type="component" value="Chromosome 5"/>
</dbReference>
<evidence type="ECO:0000313" key="1">
    <source>
        <dbReference type="EMBL" id="TKW17159.1"/>
    </source>
</evidence>